<dbReference type="InterPro" id="IPR010499">
    <property type="entry name" value="AraC_E-bd"/>
</dbReference>
<sequence length="263" mass="29822">MFTIGEFSTLCMVTTKTLRHYDRIGLLTPAHTSGETGYRYYEAKQFRDMFFILKCKEYGFTLDETAELLHAAPHAVAARFSAKYERRKKEIVHQQNLLAKMREEIELLKKGIDIMSQGAQEVKIVETKPFEIVSVRGSIAVKNFDILYDKMIKILQDNNLQCRGGVVALYHSTEFDPENTDTEVGAIVPQKCAVSRTLPGGPCAMAAHLGAYANLGETYAAIVKWIEDNGYRIINIPYEKYLNSPHEVPEEELVTEIYFPVAK</sequence>
<keyword evidence="2" id="KW-0805">Transcription regulation</keyword>
<dbReference type="PANTHER" id="PTHR30204:SF69">
    <property type="entry name" value="MERR-FAMILY TRANSCRIPTIONAL REGULATOR"/>
    <property type="match status" value="1"/>
</dbReference>
<dbReference type="PANTHER" id="PTHR30204">
    <property type="entry name" value="REDOX-CYCLING DRUG-SENSING TRANSCRIPTIONAL ACTIVATOR SOXR"/>
    <property type="match status" value="1"/>
</dbReference>
<organism evidence="6 7">
    <name type="scientific">Christensenella tenuis</name>
    <dbReference type="NCBI Taxonomy" id="2763033"/>
    <lineage>
        <taxon>Bacteria</taxon>
        <taxon>Bacillati</taxon>
        <taxon>Bacillota</taxon>
        <taxon>Clostridia</taxon>
        <taxon>Christensenellales</taxon>
        <taxon>Christensenellaceae</taxon>
        <taxon>Christensenella</taxon>
    </lineage>
</organism>
<evidence type="ECO:0000259" key="5">
    <source>
        <dbReference type="PROSITE" id="PS50937"/>
    </source>
</evidence>
<protein>
    <submittedName>
        <fullName evidence="6">GyrI-like domain-containing protein</fullName>
    </submittedName>
</protein>
<evidence type="ECO:0000313" key="7">
    <source>
        <dbReference type="Proteomes" id="UP000606889"/>
    </source>
</evidence>
<name>A0ABR7ECL4_9FIRM</name>
<evidence type="ECO:0000256" key="3">
    <source>
        <dbReference type="ARBA" id="ARBA00023125"/>
    </source>
</evidence>
<keyword evidence="4" id="KW-0804">Transcription</keyword>
<dbReference type="InterPro" id="IPR047057">
    <property type="entry name" value="MerR_fam"/>
</dbReference>
<dbReference type="InterPro" id="IPR011256">
    <property type="entry name" value="Reg_factor_effector_dom_sf"/>
</dbReference>
<dbReference type="Gene3D" id="1.10.1660.10">
    <property type="match status" value="1"/>
</dbReference>
<dbReference type="InterPro" id="IPR029442">
    <property type="entry name" value="GyrI-like"/>
</dbReference>
<dbReference type="Proteomes" id="UP000606889">
    <property type="component" value="Unassembled WGS sequence"/>
</dbReference>
<dbReference type="SUPFAM" id="SSF46955">
    <property type="entry name" value="Putative DNA-binding domain"/>
    <property type="match status" value="1"/>
</dbReference>
<dbReference type="Pfam" id="PF06445">
    <property type="entry name" value="GyrI-like"/>
    <property type="match status" value="1"/>
</dbReference>
<comment type="caution">
    <text evidence="6">The sequence shown here is derived from an EMBL/GenBank/DDBJ whole genome shotgun (WGS) entry which is preliminary data.</text>
</comment>
<dbReference type="RefSeq" id="WP_186857045.1">
    <property type="nucleotide sequence ID" value="NZ_JACOON010000002.1"/>
</dbReference>
<dbReference type="SUPFAM" id="SSF55136">
    <property type="entry name" value="Probable bacterial effector-binding domain"/>
    <property type="match status" value="1"/>
</dbReference>
<gene>
    <name evidence="6" type="ORF">H8S18_04155</name>
</gene>
<evidence type="ECO:0000256" key="4">
    <source>
        <dbReference type="ARBA" id="ARBA00023163"/>
    </source>
</evidence>
<evidence type="ECO:0000256" key="1">
    <source>
        <dbReference type="ARBA" id="ARBA00022491"/>
    </source>
</evidence>
<reference evidence="6 7" key="1">
    <citation type="submission" date="2020-08" db="EMBL/GenBank/DDBJ databases">
        <title>Genome public.</title>
        <authorList>
            <person name="Liu C."/>
            <person name="Sun Q."/>
        </authorList>
    </citation>
    <scope>NUCLEOTIDE SEQUENCE [LARGE SCALE GENOMIC DNA]</scope>
    <source>
        <strain evidence="6 7">NSJ-35</strain>
    </source>
</reference>
<proteinExistence type="predicted"/>
<dbReference type="Pfam" id="PF13411">
    <property type="entry name" value="MerR_1"/>
    <property type="match status" value="1"/>
</dbReference>
<accession>A0ABR7ECL4</accession>
<keyword evidence="7" id="KW-1185">Reference proteome</keyword>
<dbReference type="SMART" id="SM00871">
    <property type="entry name" value="AraC_E_bind"/>
    <property type="match status" value="1"/>
</dbReference>
<evidence type="ECO:0000256" key="2">
    <source>
        <dbReference type="ARBA" id="ARBA00023015"/>
    </source>
</evidence>
<dbReference type="InterPro" id="IPR000551">
    <property type="entry name" value="MerR-type_HTH_dom"/>
</dbReference>
<feature type="domain" description="HTH merR-type" evidence="5">
    <location>
        <begin position="1"/>
        <end position="71"/>
    </location>
</feature>
<keyword evidence="1" id="KW-0678">Repressor</keyword>
<dbReference type="SMART" id="SM00422">
    <property type="entry name" value="HTH_MERR"/>
    <property type="match status" value="1"/>
</dbReference>
<dbReference type="InterPro" id="IPR009061">
    <property type="entry name" value="DNA-bd_dom_put_sf"/>
</dbReference>
<keyword evidence="3" id="KW-0238">DNA-binding</keyword>
<evidence type="ECO:0000313" key="6">
    <source>
        <dbReference type="EMBL" id="MBC5647519.1"/>
    </source>
</evidence>
<dbReference type="EMBL" id="JACOON010000002">
    <property type="protein sequence ID" value="MBC5647519.1"/>
    <property type="molecule type" value="Genomic_DNA"/>
</dbReference>
<dbReference type="PROSITE" id="PS50937">
    <property type="entry name" value="HTH_MERR_2"/>
    <property type="match status" value="1"/>
</dbReference>
<dbReference type="Gene3D" id="3.20.80.10">
    <property type="entry name" value="Regulatory factor, effector binding domain"/>
    <property type="match status" value="1"/>
</dbReference>